<dbReference type="Proteomes" id="UP000178859">
    <property type="component" value="Unassembled WGS sequence"/>
</dbReference>
<accession>A0A1F5MFY9</accession>
<proteinExistence type="predicted"/>
<reference evidence="1 2" key="1">
    <citation type="journal article" date="2016" name="Nat. Commun.">
        <title>Thousands of microbial genomes shed light on interconnected biogeochemical processes in an aquifer system.</title>
        <authorList>
            <person name="Anantharaman K."/>
            <person name="Brown C.T."/>
            <person name="Hug L.A."/>
            <person name="Sharon I."/>
            <person name="Castelle C.J."/>
            <person name="Probst A.J."/>
            <person name="Thomas B.C."/>
            <person name="Singh A."/>
            <person name="Wilkins M.J."/>
            <person name="Karaoz U."/>
            <person name="Brodie E.L."/>
            <person name="Williams K.H."/>
            <person name="Hubbard S.S."/>
            <person name="Banfield J.F."/>
        </authorList>
    </citation>
    <scope>NUCLEOTIDE SEQUENCE [LARGE SCALE GENOMIC DNA]</scope>
</reference>
<evidence type="ECO:0000313" key="1">
    <source>
        <dbReference type="EMBL" id="OGE64210.1"/>
    </source>
</evidence>
<evidence type="ECO:0008006" key="3">
    <source>
        <dbReference type="Google" id="ProtNLM"/>
    </source>
</evidence>
<protein>
    <recommendedName>
        <fullName evidence="3">EF-hand domain-containing protein</fullName>
    </recommendedName>
</protein>
<dbReference type="EMBL" id="MFDT01000074">
    <property type="protein sequence ID" value="OGE64210.1"/>
    <property type="molecule type" value="Genomic_DNA"/>
</dbReference>
<name>A0A1F5MFY9_9BACT</name>
<dbReference type="AlphaFoldDB" id="A0A1F5MFY9"/>
<sequence length="172" mass="19422">MNERINPFIPISPEVAGRIITDFVQDPDSITRRAFTVAGEVFGDVNFTFRIIDSDKDGSPNVETLTGAMFTLLAGSMTGRERFNRQIPGHDSFYSLIIFGMSPWKYPKKAENRQKEYLNRVQQDPALMKVLSQIRSGMNDANDETFQKKVLRGAALMYCYLDEEGAEARIGV</sequence>
<comment type="caution">
    <text evidence="1">The sequence shown here is derived from an EMBL/GenBank/DDBJ whole genome shotgun (WGS) entry which is preliminary data.</text>
</comment>
<organism evidence="1 2">
    <name type="scientific">Candidatus Daviesbacteria bacterium RIFCSPLOWO2_02_FULL_36_7</name>
    <dbReference type="NCBI Taxonomy" id="1797792"/>
    <lineage>
        <taxon>Bacteria</taxon>
        <taxon>Candidatus Daviesiibacteriota</taxon>
    </lineage>
</organism>
<gene>
    <name evidence="1" type="ORF">A3I48_03225</name>
</gene>
<evidence type="ECO:0000313" key="2">
    <source>
        <dbReference type="Proteomes" id="UP000178859"/>
    </source>
</evidence>